<keyword evidence="6" id="KW-1185">Reference proteome</keyword>
<accession>A0A9P6AXF2</accession>
<name>A0A9P6AXF2_9AGAM</name>
<dbReference type="EMBL" id="MU128977">
    <property type="protein sequence ID" value="KAF9513135.1"/>
    <property type="molecule type" value="Genomic_DNA"/>
</dbReference>
<dbReference type="GO" id="GO:0004000">
    <property type="term" value="F:adenosine deaminase activity"/>
    <property type="evidence" value="ECO:0007669"/>
    <property type="project" value="TreeGrafter"/>
</dbReference>
<evidence type="ECO:0000313" key="6">
    <source>
        <dbReference type="Proteomes" id="UP000886523"/>
    </source>
</evidence>
<dbReference type="Pfam" id="PF00962">
    <property type="entry name" value="A_deaminase"/>
    <property type="match status" value="1"/>
</dbReference>
<dbReference type="PANTHER" id="PTHR11409">
    <property type="entry name" value="ADENOSINE DEAMINASE"/>
    <property type="match status" value="1"/>
</dbReference>
<comment type="cofactor">
    <cofactor evidence="1">
        <name>Zn(2+)</name>
        <dbReference type="ChEBI" id="CHEBI:29105"/>
    </cofactor>
</comment>
<dbReference type="InterPro" id="IPR006330">
    <property type="entry name" value="Ado/ade_deaminase"/>
</dbReference>
<organism evidence="5 6">
    <name type="scientific">Hydnum rufescens UP504</name>
    <dbReference type="NCBI Taxonomy" id="1448309"/>
    <lineage>
        <taxon>Eukaryota</taxon>
        <taxon>Fungi</taxon>
        <taxon>Dikarya</taxon>
        <taxon>Basidiomycota</taxon>
        <taxon>Agaricomycotina</taxon>
        <taxon>Agaricomycetes</taxon>
        <taxon>Cantharellales</taxon>
        <taxon>Hydnaceae</taxon>
        <taxon>Hydnum</taxon>
    </lineage>
</organism>
<evidence type="ECO:0000259" key="4">
    <source>
        <dbReference type="Pfam" id="PF00962"/>
    </source>
</evidence>
<dbReference type="Gene3D" id="3.20.20.140">
    <property type="entry name" value="Metal-dependent hydrolases"/>
    <property type="match status" value="1"/>
</dbReference>
<dbReference type="AlphaFoldDB" id="A0A9P6AXF2"/>
<dbReference type="InterPro" id="IPR032466">
    <property type="entry name" value="Metal_Hydrolase"/>
</dbReference>
<protein>
    <recommendedName>
        <fullName evidence="4">Adenosine deaminase domain-containing protein</fullName>
    </recommendedName>
</protein>
<dbReference type="Proteomes" id="UP000886523">
    <property type="component" value="Unassembled WGS sequence"/>
</dbReference>
<evidence type="ECO:0000313" key="5">
    <source>
        <dbReference type="EMBL" id="KAF9513135.1"/>
    </source>
</evidence>
<gene>
    <name evidence="5" type="ORF">BS47DRAFT_1485852</name>
</gene>
<reference evidence="5" key="1">
    <citation type="journal article" date="2020" name="Nat. Commun.">
        <title>Large-scale genome sequencing of mycorrhizal fungi provides insights into the early evolution of symbiotic traits.</title>
        <authorList>
            <person name="Miyauchi S."/>
            <person name="Kiss E."/>
            <person name="Kuo A."/>
            <person name="Drula E."/>
            <person name="Kohler A."/>
            <person name="Sanchez-Garcia M."/>
            <person name="Morin E."/>
            <person name="Andreopoulos B."/>
            <person name="Barry K.W."/>
            <person name="Bonito G."/>
            <person name="Buee M."/>
            <person name="Carver A."/>
            <person name="Chen C."/>
            <person name="Cichocki N."/>
            <person name="Clum A."/>
            <person name="Culley D."/>
            <person name="Crous P.W."/>
            <person name="Fauchery L."/>
            <person name="Girlanda M."/>
            <person name="Hayes R.D."/>
            <person name="Keri Z."/>
            <person name="LaButti K."/>
            <person name="Lipzen A."/>
            <person name="Lombard V."/>
            <person name="Magnuson J."/>
            <person name="Maillard F."/>
            <person name="Murat C."/>
            <person name="Nolan M."/>
            <person name="Ohm R.A."/>
            <person name="Pangilinan J."/>
            <person name="Pereira M.F."/>
            <person name="Perotto S."/>
            <person name="Peter M."/>
            <person name="Pfister S."/>
            <person name="Riley R."/>
            <person name="Sitrit Y."/>
            <person name="Stielow J.B."/>
            <person name="Szollosi G."/>
            <person name="Zifcakova L."/>
            <person name="Stursova M."/>
            <person name="Spatafora J.W."/>
            <person name="Tedersoo L."/>
            <person name="Vaario L.M."/>
            <person name="Yamada A."/>
            <person name="Yan M."/>
            <person name="Wang P."/>
            <person name="Xu J."/>
            <person name="Bruns T."/>
            <person name="Baldrian P."/>
            <person name="Vilgalys R."/>
            <person name="Dunand C."/>
            <person name="Henrissat B."/>
            <person name="Grigoriev I.V."/>
            <person name="Hibbett D."/>
            <person name="Nagy L.G."/>
            <person name="Martin F.M."/>
        </authorList>
    </citation>
    <scope>NUCLEOTIDE SEQUENCE</scope>
    <source>
        <strain evidence="5">UP504</strain>
    </source>
</reference>
<proteinExistence type="predicted"/>
<evidence type="ECO:0000256" key="1">
    <source>
        <dbReference type="ARBA" id="ARBA00001947"/>
    </source>
</evidence>
<feature type="domain" description="Adenosine deaminase" evidence="4">
    <location>
        <begin position="237"/>
        <end position="543"/>
    </location>
</feature>
<dbReference type="GO" id="GO:0046872">
    <property type="term" value="F:metal ion binding"/>
    <property type="evidence" value="ECO:0007669"/>
    <property type="project" value="UniProtKB-KW"/>
</dbReference>
<comment type="caution">
    <text evidence="5">The sequence shown here is derived from an EMBL/GenBank/DDBJ whole genome shotgun (WGS) entry which is preliminary data.</text>
</comment>
<dbReference type="InterPro" id="IPR001365">
    <property type="entry name" value="A_deaminase_dom"/>
</dbReference>
<dbReference type="GO" id="GO:0006154">
    <property type="term" value="P:adenosine catabolic process"/>
    <property type="evidence" value="ECO:0007669"/>
    <property type="project" value="TreeGrafter"/>
</dbReference>
<dbReference type="OrthoDB" id="7202371at2759"/>
<sequence length="562" mass="63684">MLSSPPPSSAYEAYLSKRENLIREERSLRRDQRPQIRHVSAIEAKADEIVRRIRGEEAKVLWGNHGAGSADLLFPGMGFLTAKETILKSKIFRIIETMPKGALLHAHLDAIVDHRRLLRFALTVGAPHMHIRVGKALNHSNLHTLIPEFRAFAVDDDPSPEASVLSVTEESGYVPMTWVPLHVARENFRLGGFEDGEAVRDKRFKQHGRSDGEELFDAWVLAALQIHPSEAYETMNTVDKIWEKFRSCFGVTRGLFGYEPVYREYLREVFEGCVKDGISYVELRVNFYSRTMVRAGGIDDFSHREWMLAFREVLADFKKDLEKKGRGGDFAGARVIYTTLRDISVEDMDWYLDDCLQLKKEFPEEIIGFDMVGQEDQGEPLLFFAEQLVRFQERVAQEGLYLPFIFHAGETLGDGDSTDTNVIDAIVLGTKRIGHGFSIAKHPFLMKMCREKDILIEVCPVSNEILRLTSSMPMHPLPAMLNSGVPVALCCDDPAIFGNLGISFDFYQVLVASEISGLTTLGTMAMDSILFSELPNNQKDRALREWEKRWAAFVEEIVRGTN</sequence>
<dbReference type="PANTHER" id="PTHR11409:SF39">
    <property type="entry name" value="ADENOSINE DEAMINASE 2"/>
    <property type="match status" value="1"/>
</dbReference>
<keyword evidence="3" id="KW-0378">Hydrolase</keyword>
<dbReference type="GO" id="GO:0046103">
    <property type="term" value="P:inosine biosynthetic process"/>
    <property type="evidence" value="ECO:0007669"/>
    <property type="project" value="TreeGrafter"/>
</dbReference>
<keyword evidence="2" id="KW-0479">Metal-binding</keyword>
<evidence type="ECO:0000256" key="2">
    <source>
        <dbReference type="ARBA" id="ARBA00022723"/>
    </source>
</evidence>
<dbReference type="SUPFAM" id="SSF51556">
    <property type="entry name" value="Metallo-dependent hydrolases"/>
    <property type="match status" value="1"/>
</dbReference>
<evidence type="ECO:0000256" key="3">
    <source>
        <dbReference type="ARBA" id="ARBA00022801"/>
    </source>
</evidence>